<evidence type="ECO:0000313" key="3">
    <source>
        <dbReference type="Proteomes" id="UP001187315"/>
    </source>
</evidence>
<feature type="compositionally biased region" description="Polar residues" evidence="1">
    <location>
        <begin position="42"/>
        <end position="52"/>
    </location>
</feature>
<evidence type="ECO:0000256" key="1">
    <source>
        <dbReference type="SAM" id="MobiDB-lite"/>
    </source>
</evidence>
<name>A0AA88SFK4_TACVA</name>
<evidence type="ECO:0000313" key="2">
    <source>
        <dbReference type="EMBL" id="KAK2832069.1"/>
    </source>
</evidence>
<feature type="non-terminal residue" evidence="2">
    <location>
        <position position="1"/>
    </location>
</feature>
<keyword evidence="3" id="KW-1185">Reference proteome</keyword>
<accession>A0AA88SFK4</accession>
<protein>
    <submittedName>
        <fullName evidence="2">Uncharacterized protein</fullName>
    </submittedName>
</protein>
<feature type="non-terminal residue" evidence="2">
    <location>
        <position position="204"/>
    </location>
</feature>
<dbReference type="EMBL" id="JAVHJS010000016">
    <property type="protein sequence ID" value="KAK2832069.1"/>
    <property type="molecule type" value="Genomic_DNA"/>
</dbReference>
<dbReference type="AlphaFoldDB" id="A0AA88SFK4"/>
<feature type="region of interest" description="Disordered" evidence="1">
    <location>
        <begin position="41"/>
        <end position="69"/>
    </location>
</feature>
<sequence length="204" mass="21828">VKALLEALGESGSEKDGEVENGTPTVLTEDFPALSRDAVTIVPTTPQMGPSTPSALPPSQPQRAPRQTRQRQIFPERVCGRVNPAIVCTDNHPELLKIQTCPDTQGKTTLPLIQEQRVVARCKSPALVEVHVHNDALVPDEGMEQGPLITLEERSGVIQPSSPGDSPCHVPGTELEGSLPPELLIDLGSIPITPPTATPKIFRP</sequence>
<dbReference type="Proteomes" id="UP001187315">
    <property type="component" value="Unassembled WGS sequence"/>
</dbReference>
<comment type="caution">
    <text evidence="2">The sequence shown here is derived from an EMBL/GenBank/DDBJ whole genome shotgun (WGS) entry which is preliminary data.</text>
</comment>
<gene>
    <name evidence="2" type="ORF">Q7C36_015531</name>
</gene>
<proteinExistence type="predicted"/>
<organism evidence="2 3">
    <name type="scientific">Tachysurus vachellii</name>
    <name type="common">Darkbarbel catfish</name>
    <name type="synonym">Pelteobagrus vachellii</name>
    <dbReference type="NCBI Taxonomy" id="175792"/>
    <lineage>
        <taxon>Eukaryota</taxon>
        <taxon>Metazoa</taxon>
        <taxon>Chordata</taxon>
        <taxon>Craniata</taxon>
        <taxon>Vertebrata</taxon>
        <taxon>Euteleostomi</taxon>
        <taxon>Actinopterygii</taxon>
        <taxon>Neopterygii</taxon>
        <taxon>Teleostei</taxon>
        <taxon>Ostariophysi</taxon>
        <taxon>Siluriformes</taxon>
        <taxon>Bagridae</taxon>
        <taxon>Tachysurus</taxon>
    </lineage>
</organism>
<reference evidence="2" key="1">
    <citation type="submission" date="2023-08" db="EMBL/GenBank/DDBJ databases">
        <title>Pelteobagrus vachellii genome.</title>
        <authorList>
            <person name="Liu H."/>
        </authorList>
    </citation>
    <scope>NUCLEOTIDE SEQUENCE</scope>
    <source>
        <strain evidence="2">PRFRI_2022a</strain>
        <tissue evidence="2">Muscle</tissue>
    </source>
</reference>